<accession>A0ABW3JVZ8</accession>
<name>A0ABW3JVZ8_9BACT</name>
<dbReference type="Gene3D" id="1.10.1200.10">
    <property type="entry name" value="ACP-like"/>
    <property type="match status" value="1"/>
</dbReference>
<dbReference type="RefSeq" id="WP_377573524.1">
    <property type="nucleotide sequence ID" value="NZ_JBHTKA010000001.1"/>
</dbReference>
<dbReference type="InterPro" id="IPR036736">
    <property type="entry name" value="ACP-like_sf"/>
</dbReference>
<gene>
    <name evidence="1" type="ORF">ACFQ21_00980</name>
</gene>
<reference evidence="2" key="1">
    <citation type="journal article" date="2019" name="Int. J. Syst. Evol. Microbiol.">
        <title>The Global Catalogue of Microorganisms (GCM) 10K type strain sequencing project: providing services to taxonomists for standard genome sequencing and annotation.</title>
        <authorList>
            <consortium name="The Broad Institute Genomics Platform"/>
            <consortium name="The Broad Institute Genome Sequencing Center for Infectious Disease"/>
            <person name="Wu L."/>
            <person name="Ma J."/>
        </authorList>
    </citation>
    <scope>NUCLEOTIDE SEQUENCE [LARGE SCALE GENOMIC DNA]</scope>
    <source>
        <strain evidence="2">CCUG 58938</strain>
    </source>
</reference>
<protein>
    <submittedName>
        <fullName evidence="1">Acyl carrier protein</fullName>
    </submittedName>
</protein>
<sequence>MGLDSVALLIDVEKHFDIHIPDPEAAKIYTLQDFADCVYSKVKVNPSEVCKSRVLFYKLRIYFENKLEMSSRDFYPQKQIGELIPATRLKNTWKMIEQDFDVQLPPLASADIDPEKRSMKIQILSFFRKEKRLSQGTLGDLVHWILAMNHRKFIDVHALCSKRDIEMIIIGIVSDSVGIPVDELRLTHSIVNDLGID</sequence>
<keyword evidence="2" id="KW-1185">Reference proteome</keyword>
<dbReference type="SUPFAM" id="SSF47336">
    <property type="entry name" value="ACP-like"/>
    <property type="match status" value="1"/>
</dbReference>
<evidence type="ECO:0000313" key="1">
    <source>
        <dbReference type="EMBL" id="MFD0997850.1"/>
    </source>
</evidence>
<evidence type="ECO:0000313" key="2">
    <source>
        <dbReference type="Proteomes" id="UP001597112"/>
    </source>
</evidence>
<organism evidence="1 2">
    <name type="scientific">Ohtaekwangia kribbensis</name>
    <dbReference type="NCBI Taxonomy" id="688913"/>
    <lineage>
        <taxon>Bacteria</taxon>
        <taxon>Pseudomonadati</taxon>
        <taxon>Bacteroidota</taxon>
        <taxon>Cytophagia</taxon>
        <taxon>Cytophagales</taxon>
        <taxon>Fulvivirgaceae</taxon>
        <taxon>Ohtaekwangia</taxon>
    </lineage>
</organism>
<dbReference type="EMBL" id="JBHTKA010000001">
    <property type="protein sequence ID" value="MFD0997850.1"/>
    <property type="molecule type" value="Genomic_DNA"/>
</dbReference>
<proteinExistence type="predicted"/>
<comment type="caution">
    <text evidence="1">The sequence shown here is derived from an EMBL/GenBank/DDBJ whole genome shotgun (WGS) entry which is preliminary data.</text>
</comment>
<dbReference type="Proteomes" id="UP001597112">
    <property type="component" value="Unassembled WGS sequence"/>
</dbReference>